<evidence type="ECO:0000256" key="3">
    <source>
        <dbReference type="ARBA" id="ARBA00022475"/>
    </source>
</evidence>
<keyword evidence="4 7" id="KW-0812">Transmembrane</keyword>
<feature type="transmembrane region" description="Helical" evidence="7">
    <location>
        <begin position="143"/>
        <end position="160"/>
    </location>
</feature>
<dbReference type="CDD" id="cd06261">
    <property type="entry name" value="TM_PBP2"/>
    <property type="match status" value="1"/>
</dbReference>
<comment type="similarity">
    <text evidence="7">Belongs to the binding-protein-dependent transport system permease family.</text>
</comment>
<evidence type="ECO:0000256" key="5">
    <source>
        <dbReference type="ARBA" id="ARBA00022989"/>
    </source>
</evidence>
<name>A0AAW9K1W0_CARML</name>
<accession>A0AAW9K1W0</accession>
<evidence type="ECO:0000259" key="8">
    <source>
        <dbReference type="PROSITE" id="PS50928"/>
    </source>
</evidence>
<evidence type="ECO:0000256" key="2">
    <source>
        <dbReference type="ARBA" id="ARBA00022448"/>
    </source>
</evidence>
<dbReference type="GO" id="GO:0055085">
    <property type="term" value="P:transmembrane transport"/>
    <property type="evidence" value="ECO:0007669"/>
    <property type="project" value="InterPro"/>
</dbReference>
<keyword evidence="2 7" id="KW-0813">Transport</keyword>
<evidence type="ECO:0000256" key="7">
    <source>
        <dbReference type="RuleBase" id="RU363032"/>
    </source>
</evidence>
<feature type="transmembrane region" description="Helical" evidence="7">
    <location>
        <begin position="67"/>
        <end position="92"/>
    </location>
</feature>
<dbReference type="RefSeq" id="WP_322808354.1">
    <property type="nucleotide sequence ID" value="NZ_JAVBVO010000001.1"/>
</dbReference>
<gene>
    <name evidence="9" type="ORF">RAK27_01915</name>
</gene>
<dbReference type="PANTHER" id="PTHR43744">
    <property type="entry name" value="ABC TRANSPORTER PERMEASE PROTEIN MG189-RELATED-RELATED"/>
    <property type="match status" value="1"/>
</dbReference>
<keyword evidence="5 7" id="KW-1133">Transmembrane helix</keyword>
<comment type="subcellular location">
    <subcellularLocation>
        <location evidence="1 7">Cell membrane</location>
        <topology evidence="1 7">Multi-pass membrane protein</topology>
    </subcellularLocation>
</comment>
<protein>
    <submittedName>
        <fullName evidence="9">Carbohydrate ABC transporter permease</fullName>
    </submittedName>
</protein>
<feature type="transmembrane region" description="Helical" evidence="7">
    <location>
        <begin position="243"/>
        <end position="263"/>
    </location>
</feature>
<dbReference type="AlphaFoldDB" id="A0AAW9K1W0"/>
<sequence length="277" mass="30698">MTNKGSSIFKYGFLSVAAFVSVFPFLFMLLGVTNKSIDISTGNLKIGQEFLTNLSNLLSNDLNFQRAFLNSLLVSLITTICALTISSIAGYGFEIYRSKKSDKLFNFILLSMMVPFASLMIPLYRMFGQLNKIGLSNFGLNSYFSVIIPAVSTAFLIFFFRQNAKAFPKELVEAARIDGLSEIGIFFKIFMPAAKNTYAAGAIITFMSSWNNYLWPLVALQSPEKRTLPLVLSAMGASYTPDYGMMMVGIVISTLPTAIIFFVMQKQFVQGMLGSIK</sequence>
<dbReference type="SUPFAM" id="SSF161098">
    <property type="entry name" value="MetI-like"/>
    <property type="match status" value="1"/>
</dbReference>
<dbReference type="Proteomes" id="UP001290462">
    <property type="component" value="Unassembled WGS sequence"/>
</dbReference>
<keyword evidence="6 7" id="KW-0472">Membrane</keyword>
<feature type="transmembrane region" description="Helical" evidence="7">
    <location>
        <begin position="12"/>
        <end position="32"/>
    </location>
</feature>
<reference evidence="9" key="1">
    <citation type="submission" date="2023-08" db="EMBL/GenBank/DDBJ databases">
        <title>Genomic characterization of piscicolin 126 produced by Carnobacterium maltaromaticum CM22 strain isolated from salmon (Salmo salar).</title>
        <authorList>
            <person name="Gonzalez-Gragera E."/>
            <person name="Garcia-Lopez J.D."/>
            <person name="Teso-Perez C."/>
            <person name="Gimenez-Hernandez I."/>
            <person name="Peralta-Sanchez J.M."/>
            <person name="Valdivia E."/>
            <person name="Montalban-Lopez M."/>
            <person name="Martin-Platero A.M."/>
            <person name="Banos A."/>
            <person name="Martinez-Bueno M."/>
        </authorList>
    </citation>
    <scope>NUCLEOTIDE SEQUENCE</scope>
    <source>
        <strain evidence="9">CM22</strain>
    </source>
</reference>
<dbReference type="PROSITE" id="PS50928">
    <property type="entry name" value="ABC_TM1"/>
    <property type="match status" value="1"/>
</dbReference>
<dbReference type="Pfam" id="PF00528">
    <property type="entry name" value="BPD_transp_1"/>
    <property type="match status" value="1"/>
</dbReference>
<evidence type="ECO:0000313" key="9">
    <source>
        <dbReference type="EMBL" id="MDZ5757412.1"/>
    </source>
</evidence>
<dbReference type="InterPro" id="IPR035906">
    <property type="entry name" value="MetI-like_sf"/>
</dbReference>
<dbReference type="Gene3D" id="1.10.3720.10">
    <property type="entry name" value="MetI-like"/>
    <property type="match status" value="1"/>
</dbReference>
<feature type="transmembrane region" description="Helical" evidence="7">
    <location>
        <begin position="197"/>
        <end position="215"/>
    </location>
</feature>
<dbReference type="GO" id="GO:0005886">
    <property type="term" value="C:plasma membrane"/>
    <property type="evidence" value="ECO:0007669"/>
    <property type="project" value="UniProtKB-SubCell"/>
</dbReference>
<dbReference type="EMBL" id="JAVBVO010000001">
    <property type="protein sequence ID" value="MDZ5757412.1"/>
    <property type="molecule type" value="Genomic_DNA"/>
</dbReference>
<comment type="caution">
    <text evidence="9">The sequence shown here is derived from an EMBL/GenBank/DDBJ whole genome shotgun (WGS) entry which is preliminary data.</text>
</comment>
<dbReference type="PANTHER" id="PTHR43744:SF2">
    <property type="entry name" value="ARABINOOLIGOSACCHARIDES TRANSPORT SYSTEM PERMEASE PROTEIN ARAQ"/>
    <property type="match status" value="1"/>
</dbReference>
<evidence type="ECO:0000256" key="4">
    <source>
        <dbReference type="ARBA" id="ARBA00022692"/>
    </source>
</evidence>
<evidence type="ECO:0000256" key="6">
    <source>
        <dbReference type="ARBA" id="ARBA00023136"/>
    </source>
</evidence>
<organism evidence="9 10">
    <name type="scientific">Carnobacterium maltaromaticum</name>
    <name type="common">Carnobacterium piscicola</name>
    <dbReference type="NCBI Taxonomy" id="2751"/>
    <lineage>
        <taxon>Bacteria</taxon>
        <taxon>Bacillati</taxon>
        <taxon>Bacillota</taxon>
        <taxon>Bacilli</taxon>
        <taxon>Lactobacillales</taxon>
        <taxon>Carnobacteriaceae</taxon>
        <taxon>Carnobacterium</taxon>
    </lineage>
</organism>
<keyword evidence="3" id="KW-1003">Cell membrane</keyword>
<evidence type="ECO:0000256" key="1">
    <source>
        <dbReference type="ARBA" id="ARBA00004651"/>
    </source>
</evidence>
<feature type="transmembrane region" description="Helical" evidence="7">
    <location>
        <begin position="104"/>
        <end position="123"/>
    </location>
</feature>
<evidence type="ECO:0000313" key="10">
    <source>
        <dbReference type="Proteomes" id="UP001290462"/>
    </source>
</evidence>
<feature type="domain" description="ABC transmembrane type-1" evidence="8">
    <location>
        <begin position="68"/>
        <end position="264"/>
    </location>
</feature>
<proteinExistence type="inferred from homology"/>
<dbReference type="InterPro" id="IPR000515">
    <property type="entry name" value="MetI-like"/>
</dbReference>